<evidence type="ECO:0000256" key="1">
    <source>
        <dbReference type="ARBA" id="ARBA00010641"/>
    </source>
</evidence>
<feature type="domain" description="RNA polymerase sigma-70 region 2" evidence="5">
    <location>
        <begin position="30"/>
        <end position="96"/>
    </location>
</feature>
<dbReference type="Gene3D" id="1.10.1740.10">
    <property type="match status" value="1"/>
</dbReference>
<evidence type="ECO:0000259" key="6">
    <source>
        <dbReference type="Pfam" id="PF08281"/>
    </source>
</evidence>
<dbReference type="InterPro" id="IPR036388">
    <property type="entry name" value="WH-like_DNA-bd_sf"/>
</dbReference>
<evidence type="ECO:0000313" key="8">
    <source>
        <dbReference type="Proteomes" id="UP000632339"/>
    </source>
</evidence>
<accession>A0ABQ2IC60</accession>
<dbReference type="InterPro" id="IPR007627">
    <property type="entry name" value="RNA_pol_sigma70_r2"/>
</dbReference>
<dbReference type="Proteomes" id="UP000632339">
    <property type="component" value="Unassembled WGS sequence"/>
</dbReference>
<dbReference type="EMBL" id="BMLI01000002">
    <property type="protein sequence ID" value="GGN06773.1"/>
    <property type="molecule type" value="Genomic_DNA"/>
</dbReference>
<evidence type="ECO:0000256" key="3">
    <source>
        <dbReference type="ARBA" id="ARBA00023082"/>
    </source>
</evidence>
<reference evidence="8" key="1">
    <citation type="journal article" date="2019" name="Int. J. Syst. Evol. Microbiol.">
        <title>The Global Catalogue of Microorganisms (GCM) 10K type strain sequencing project: providing services to taxonomists for standard genome sequencing and annotation.</title>
        <authorList>
            <consortium name="The Broad Institute Genomics Platform"/>
            <consortium name="The Broad Institute Genome Sequencing Center for Infectious Disease"/>
            <person name="Wu L."/>
            <person name="Ma J."/>
        </authorList>
    </citation>
    <scope>NUCLEOTIDE SEQUENCE [LARGE SCALE GENOMIC DNA]</scope>
    <source>
        <strain evidence="8">CGMCC 1.6375</strain>
    </source>
</reference>
<keyword evidence="4" id="KW-0804">Transcription</keyword>
<dbReference type="InterPro" id="IPR013249">
    <property type="entry name" value="RNA_pol_sigma70_r4_t2"/>
</dbReference>
<proteinExistence type="inferred from homology"/>
<sequence length="192" mass="22271">MIGNLNQANSDDQVLLNRMRLGDYLAFGSIYERYWARLFNAAYKRMGDEDSAKDITQDIFLQLWQRRQDLEIDNLPAYLLTAVRNNVFKYMEKQQRYTPISELVEHLLSSGEYTDGQLAITELTARFTMLLERLTPSQQEIFRLRFEEEMGTLDIARRLNIAQKTVQNQLTRSVAQIRQAIGLIAIMVAGCP</sequence>
<keyword evidence="3" id="KW-0731">Sigma factor</keyword>
<dbReference type="InterPro" id="IPR013324">
    <property type="entry name" value="RNA_pol_sigma_r3/r4-like"/>
</dbReference>
<dbReference type="Pfam" id="PF04542">
    <property type="entry name" value="Sigma70_r2"/>
    <property type="match status" value="1"/>
</dbReference>
<dbReference type="Gene3D" id="1.10.10.10">
    <property type="entry name" value="Winged helix-like DNA-binding domain superfamily/Winged helix DNA-binding domain"/>
    <property type="match status" value="1"/>
</dbReference>
<dbReference type="SUPFAM" id="SSF88659">
    <property type="entry name" value="Sigma3 and sigma4 domains of RNA polymerase sigma factors"/>
    <property type="match status" value="1"/>
</dbReference>
<evidence type="ECO:0000256" key="2">
    <source>
        <dbReference type="ARBA" id="ARBA00023015"/>
    </source>
</evidence>
<comment type="caution">
    <text evidence="7">The sequence shown here is derived from an EMBL/GenBank/DDBJ whole genome shotgun (WGS) entry which is preliminary data.</text>
</comment>
<dbReference type="InterPro" id="IPR039425">
    <property type="entry name" value="RNA_pol_sigma-70-like"/>
</dbReference>
<dbReference type="InterPro" id="IPR013325">
    <property type="entry name" value="RNA_pol_sigma_r2"/>
</dbReference>
<protein>
    <submittedName>
        <fullName evidence="7">RNA polymerase sigma-70 factor</fullName>
    </submittedName>
</protein>
<evidence type="ECO:0000313" key="7">
    <source>
        <dbReference type="EMBL" id="GGN06773.1"/>
    </source>
</evidence>
<dbReference type="NCBIfam" id="TIGR02937">
    <property type="entry name" value="sigma70-ECF"/>
    <property type="match status" value="1"/>
</dbReference>
<evidence type="ECO:0000256" key="4">
    <source>
        <dbReference type="ARBA" id="ARBA00023163"/>
    </source>
</evidence>
<keyword evidence="8" id="KW-1185">Reference proteome</keyword>
<evidence type="ECO:0000259" key="5">
    <source>
        <dbReference type="Pfam" id="PF04542"/>
    </source>
</evidence>
<dbReference type="InterPro" id="IPR014284">
    <property type="entry name" value="RNA_pol_sigma-70_dom"/>
</dbReference>
<organism evidence="7 8">
    <name type="scientific">Dyadobacter beijingensis</name>
    <dbReference type="NCBI Taxonomy" id="365489"/>
    <lineage>
        <taxon>Bacteria</taxon>
        <taxon>Pseudomonadati</taxon>
        <taxon>Bacteroidota</taxon>
        <taxon>Cytophagia</taxon>
        <taxon>Cytophagales</taxon>
        <taxon>Spirosomataceae</taxon>
        <taxon>Dyadobacter</taxon>
    </lineage>
</organism>
<dbReference type="PANTHER" id="PTHR43133:SF46">
    <property type="entry name" value="RNA POLYMERASE SIGMA-70 FACTOR ECF SUBFAMILY"/>
    <property type="match status" value="1"/>
</dbReference>
<dbReference type="SUPFAM" id="SSF88946">
    <property type="entry name" value="Sigma2 domain of RNA polymerase sigma factors"/>
    <property type="match status" value="1"/>
</dbReference>
<keyword evidence="2" id="KW-0805">Transcription regulation</keyword>
<feature type="domain" description="RNA polymerase sigma factor 70 region 4 type 2" evidence="6">
    <location>
        <begin position="126"/>
        <end position="176"/>
    </location>
</feature>
<gene>
    <name evidence="7" type="ORF">GCM10010967_47660</name>
</gene>
<dbReference type="PANTHER" id="PTHR43133">
    <property type="entry name" value="RNA POLYMERASE ECF-TYPE SIGMA FACTO"/>
    <property type="match status" value="1"/>
</dbReference>
<name>A0ABQ2IC60_9BACT</name>
<comment type="similarity">
    <text evidence="1">Belongs to the sigma-70 factor family. ECF subfamily.</text>
</comment>
<dbReference type="Pfam" id="PF08281">
    <property type="entry name" value="Sigma70_r4_2"/>
    <property type="match status" value="1"/>
</dbReference>